<evidence type="ECO:0000313" key="3">
    <source>
        <dbReference type="Proteomes" id="UP000325788"/>
    </source>
</evidence>
<keyword evidence="1" id="KW-1133">Transmembrane helix</keyword>
<dbReference type="Proteomes" id="UP000325788">
    <property type="component" value="Unassembled WGS sequence"/>
</dbReference>
<organism evidence="2 3">
    <name type="scientific">Acinetobacter tandoii</name>
    <dbReference type="NCBI Taxonomy" id="202954"/>
    <lineage>
        <taxon>Bacteria</taxon>
        <taxon>Pseudomonadati</taxon>
        <taxon>Pseudomonadota</taxon>
        <taxon>Gammaproteobacteria</taxon>
        <taxon>Moraxellales</taxon>
        <taxon>Moraxellaceae</taxon>
        <taxon>Acinetobacter</taxon>
    </lineage>
</organism>
<evidence type="ECO:0000313" key="2">
    <source>
        <dbReference type="EMBL" id="KAB1855105.1"/>
    </source>
</evidence>
<reference evidence="2 3" key="1">
    <citation type="submission" date="2019-09" db="EMBL/GenBank/DDBJ databases">
        <title>Draft genome sequence of Acinetobacter tandoii W4-4-4 isolated from environmental water sample.</title>
        <authorList>
            <person name="Wee S.K."/>
            <person name="Yan B."/>
            <person name="Mustaffa S.B."/>
            <person name="Yap E.P.H."/>
        </authorList>
    </citation>
    <scope>NUCLEOTIDE SEQUENCE [LARGE SCALE GENOMIC DNA]</scope>
    <source>
        <strain evidence="2 3">W4-4-4</strain>
    </source>
</reference>
<name>A0A5N4WJS2_9GAMM</name>
<feature type="transmembrane region" description="Helical" evidence="1">
    <location>
        <begin position="12"/>
        <end position="32"/>
    </location>
</feature>
<keyword evidence="1" id="KW-0472">Membrane</keyword>
<evidence type="ECO:0000256" key="1">
    <source>
        <dbReference type="SAM" id="Phobius"/>
    </source>
</evidence>
<dbReference type="RefSeq" id="WP_016167976.1">
    <property type="nucleotide sequence ID" value="NZ_BBNK01000005.1"/>
</dbReference>
<keyword evidence="1" id="KW-0812">Transmembrane</keyword>
<comment type="caution">
    <text evidence="2">The sequence shown here is derived from an EMBL/GenBank/DDBJ whole genome shotgun (WGS) entry which is preliminary data.</text>
</comment>
<sequence>MNFLLKKNKAWFVFFIITLYSFLGFFIGFIIWEYFLT</sequence>
<protein>
    <submittedName>
        <fullName evidence="2">Uncharacterized protein</fullName>
    </submittedName>
</protein>
<accession>A0A5N4WJS2</accession>
<dbReference type="EMBL" id="VXLD01000005">
    <property type="protein sequence ID" value="KAB1855105.1"/>
    <property type="molecule type" value="Genomic_DNA"/>
</dbReference>
<dbReference type="AlphaFoldDB" id="A0A5N4WJS2"/>
<gene>
    <name evidence="2" type="ORF">F4W09_09800</name>
</gene>
<proteinExistence type="predicted"/>